<dbReference type="PROSITE" id="PS50235">
    <property type="entry name" value="USP_3"/>
    <property type="match status" value="1"/>
</dbReference>
<dbReference type="SUPFAM" id="SSF54001">
    <property type="entry name" value="Cysteine proteinases"/>
    <property type="match status" value="1"/>
</dbReference>
<dbReference type="InterPro" id="IPR028889">
    <property type="entry name" value="USP"/>
</dbReference>
<feature type="region of interest" description="Disordered" evidence="3">
    <location>
        <begin position="511"/>
        <end position="535"/>
    </location>
</feature>
<feature type="region of interest" description="Disordered" evidence="3">
    <location>
        <begin position="19"/>
        <end position="72"/>
    </location>
</feature>
<protein>
    <recommendedName>
        <fullName evidence="2">Ubiquitin carboxyl-terminal hydrolase</fullName>
        <ecNumber evidence="2">3.4.19.12</ecNumber>
    </recommendedName>
</protein>
<comment type="similarity">
    <text evidence="1">Belongs to the peptidase C19 family. USP17 subfamily.</text>
</comment>
<evidence type="ECO:0000256" key="1">
    <source>
        <dbReference type="ARBA" id="ARBA00008245"/>
    </source>
</evidence>
<proteinExistence type="inferred from homology"/>
<dbReference type="PANTHER" id="PTHR24006">
    <property type="entry name" value="UBIQUITIN CARBOXYL-TERMINAL HYDROLASE"/>
    <property type="match status" value="1"/>
</dbReference>
<keyword evidence="2" id="KW-0378">Hydrolase</keyword>
<dbReference type="CDD" id="cd02661">
    <property type="entry name" value="Peptidase_C19E"/>
    <property type="match status" value="1"/>
</dbReference>
<dbReference type="PANTHER" id="PTHR24006:SF651">
    <property type="entry name" value="INACTIVE UBIQUITIN CARBOXYL-TERMINAL HYDROLASE 17-LIKE PROTEIN 4-RELATED"/>
    <property type="match status" value="1"/>
</dbReference>
<dbReference type="GO" id="GO:0004843">
    <property type="term" value="F:cysteine-type deubiquitinase activity"/>
    <property type="evidence" value="ECO:0007669"/>
    <property type="project" value="UniProtKB-UniRule"/>
</dbReference>
<dbReference type="Gene3D" id="3.90.70.10">
    <property type="entry name" value="Cysteine proteinases"/>
    <property type="match status" value="1"/>
</dbReference>
<reference evidence="5 6" key="1">
    <citation type="submission" date="2019-01" db="EMBL/GenBank/DDBJ databases">
        <authorList>
            <person name="Alioto T."/>
            <person name="Alioto T."/>
        </authorList>
    </citation>
    <scope>NUCLEOTIDE SEQUENCE [LARGE SCALE GENOMIC DNA]</scope>
</reference>
<dbReference type="GO" id="GO:0005634">
    <property type="term" value="C:nucleus"/>
    <property type="evidence" value="ECO:0007669"/>
    <property type="project" value="UniProtKB-ARBA"/>
</dbReference>
<keyword evidence="2" id="KW-0645">Protease</keyword>
<dbReference type="InterPro" id="IPR050164">
    <property type="entry name" value="Peptidase_C19"/>
</dbReference>
<dbReference type="EMBL" id="CAAGRJ010024899">
    <property type="protein sequence ID" value="VFV37762.1"/>
    <property type="molecule type" value="Genomic_DNA"/>
</dbReference>
<evidence type="ECO:0000313" key="6">
    <source>
        <dbReference type="Proteomes" id="UP000386466"/>
    </source>
</evidence>
<dbReference type="EC" id="3.4.19.12" evidence="2"/>
<sequence>METPSSHCREETQFHVFPNLKPCGSNTGGAEGHGGPTLPEKPAPSSHTPCDLPNGWAPTSTGLPPAEKPVSWRRPSAVGAGLQNLGNTCYANAALQCLTYTPPLASYMLSQEHSRSCGRQPFCVLCALQAHVTRALCRPGDVIRPPPKLLAAFHTHRQEDAHEFLMFTLDAMQQACLREDKASEPQAQDATLIRQIFGGYWRSQIQCLHCQGVSSTLDPYLDISLDIRAAQSVSQALQHLVKPEQLDGENAYRCSTCLDKVPASKTLTLHTCSKVLMLVLKRFCHFTGSKLAKEVQYPERLDMRRYVSGQNGGSLTYVLYAVLVHAGWNCHSGHYFCYIKAGNGQWYKMDDAKVTASDATSALSQHAYVLFYVQKSELERDRASEPGAGESTSLQADHAGTAAAQGGPETDPNIEVPQLEDHVEETPLPAITLDQWRCLQESHRPKSELNLRKLEFALPPDAVLIHQSKYRDEMGKDHREPNIHRLNSSARDIPPQRATAINQVPCLTGRARATKRKNKKGQRSQEAVQGSHYRL</sequence>
<comment type="function">
    <text evidence="2">Deubiquitinating enzyme that removes conjugated ubiquitin from specific proteins to regulate different cellular processes.</text>
</comment>
<dbReference type="GO" id="GO:0006508">
    <property type="term" value="P:proteolysis"/>
    <property type="evidence" value="ECO:0007669"/>
    <property type="project" value="UniProtKB-KW"/>
</dbReference>
<evidence type="ECO:0000259" key="4">
    <source>
        <dbReference type="PROSITE" id="PS50235"/>
    </source>
</evidence>
<feature type="region of interest" description="Disordered" evidence="3">
    <location>
        <begin position="381"/>
        <end position="415"/>
    </location>
</feature>
<dbReference type="InterPro" id="IPR001394">
    <property type="entry name" value="Peptidase_C19_UCH"/>
</dbReference>
<keyword evidence="2" id="KW-0833">Ubl conjugation pathway</keyword>
<feature type="compositionally biased region" description="Basic residues" evidence="3">
    <location>
        <begin position="512"/>
        <end position="522"/>
    </location>
</feature>
<dbReference type="PROSITE" id="PS00973">
    <property type="entry name" value="USP_2"/>
    <property type="match status" value="1"/>
</dbReference>
<accession>A0A485P643</accession>
<comment type="catalytic activity">
    <reaction evidence="2">
        <text>Thiol-dependent hydrolysis of ester, thioester, amide, peptide and isopeptide bonds formed by the C-terminal Gly of ubiquitin (a 76-residue protein attached to proteins as an intracellular targeting signal).</text>
        <dbReference type="EC" id="3.4.19.12"/>
    </reaction>
</comment>
<dbReference type="GO" id="GO:0016579">
    <property type="term" value="P:protein deubiquitination"/>
    <property type="evidence" value="ECO:0007669"/>
    <property type="project" value="InterPro"/>
</dbReference>
<feature type="compositionally biased region" description="Gly residues" evidence="3">
    <location>
        <begin position="26"/>
        <end position="35"/>
    </location>
</feature>
<dbReference type="Proteomes" id="UP000386466">
    <property type="component" value="Unassembled WGS sequence"/>
</dbReference>
<dbReference type="InterPro" id="IPR038765">
    <property type="entry name" value="Papain-like_cys_pep_sf"/>
</dbReference>
<keyword evidence="6" id="KW-1185">Reference proteome</keyword>
<organism evidence="5 6">
    <name type="scientific">Lynx pardinus</name>
    <name type="common">Iberian lynx</name>
    <name type="synonym">Felis pardina</name>
    <dbReference type="NCBI Taxonomy" id="191816"/>
    <lineage>
        <taxon>Eukaryota</taxon>
        <taxon>Metazoa</taxon>
        <taxon>Chordata</taxon>
        <taxon>Craniata</taxon>
        <taxon>Vertebrata</taxon>
        <taxon>Euteleostomi</taxon>
        <taxon>Mammalia</taxon>
        <taxon>Eutheria</taxon>
        <taxon>Laurasiatheria</taxon>
        <taxon>Carnivora</taxon>
        <taxon>Feliformia</taxon>
        <taxon>Felidae</taxon>
        <taxon>Felinae</taxon>
        <taxon>Lynx</taxon>
    </lineage>
</organism>
<dbReference type="GO" id="GO:0042981">
    <property type="term" value="P:regulation of apoptotic process"/>
    <property type="evidence" value="ECO:0007669"/>
    <property type="project" value="TreeGrafter"/>
</dbReference>
<evidence type="ECO:0000256" key="3">
    <source>
        <dbReference type="SAM" id="MobiDB-lite"/>
    </source>
</evidence>
<dbReference type="InterPro" id="IPR018200">
    <property type="entry name" value="USP_CS"/>
</dbReference>
<gene>
    <name evidence="5" type="ORF">LYPA_23C010185</name>
</gene>
<evidence type="ECO:0000313" key="5">
    <source>
        <dbReference type="EMBL" id="VFV37762.1"/>
    </source>
</evidence>
<dbReference type="FunFam" id="3.90.70.10:FF:000070">
    <property type="entry name" value="Ubiquitin carboxyl-terminal hydrolase 17-like protein 17"/>
    <property type="match status" value="1"/>
</dbReference>
<dbReference type="Pfam" id="PF00443">
    <property type="entry name" value="UCH"/>
    <property type="match status" value="1"/>
</dbReference>
<dbReference type="GO" id="GO:0005829">
    <property type="term" value="C:cytosol"/>
    <property type="evidence" value="ECO:0007669"/>
    <property type="project" value="TreeGrafter"/>
</dbReference>
<dbReference type="AlphaFoldDB" id="A0A485P643"/>
<feature type="domain" description="USP" evidence="4">
    <location>
        <begin position="80"/>
        <end position="375"/>
    </location>
</feature>
<name>A0A485P643_LYNPA</name>
<evidence type="ECO:0000256" key="2">
    <source>
        <dbReference type="RuleBase" id="RU366025"/>
    </source>
</evidence>
<keyword evidence="2" id="KW-0788">Thiol protease</keyword>
<dbReference type="PROSITE" id="PS00972">
    <property type="entry name" value="USP_1"/>
    <property type="match status" value="1"/>
</dbReference>